<feature type="region of interest" description="Disordered" evidence="1">
    <location>
        <begin position="111"/>
        <end position="149"/>
    </location>
</feature>
<organism evidence="2 3">
    <name type="scientific">Blastococcus jejuensis</name>
    <dbReference type="NCBI Taxonomy" id="351224"/>
    <lineage>
        <taxon>Bacteria</taxon>
        <taxon>Bacillati</taxon>
        <taxon>Actinomycetota</taxon>
        <taxon>Actinomycetes</taxon>
        <taxon>Geodermatophilales</taxon>
        <taxon>Geodermatophilaceae</taxon>
        <taxon>Blastococcus</taxon>
    </lineage>
</organism>
<evidence type="ECO:0000313" key="2">
    <source>
        <dbReference type="EMBL" id="GAA3163808.1"/>
    </source>
</evidence>
<feature type="compositionally biased region" description="Basic and acidic residues" evidence="1">
    <location>
        <begin position="174"/>
        <end position="197"/>
    </location>
</feature>
<gene>
    <name evidence="2" type="ORF">GCM10010531_14890</name>
</gene>
<evidence type="ECO:0000313" key="3">
    <source>
        <dbReference type="Proteomes" id="UP001499924"/>
    </source>
</evidence>
<name>A0ABP6P0R2_9ACTN</name>
<protein>
    <submittedName>
        <fullName evidence="2">Uncharacterized protein</fullName>
    </submittedName>
</protein>
<keyword evidence="3" id="KW-1185">Reference proteome</keyword>
<dbReference type="Proteomes" id="UP001499924">
    <property type="component" value="Unassembled WGS sequence"/>
</dbReference>
<feature type="region of interest" description="Disordered" evidence="1">
    <location>
        <begin position="1"/>
        <end position="44"/>
    </location>
</feature>
<dbReference type="EMBL" id="BAAAVV010000003">
    <property type="protein sequence ID" value="GAA3163808.1"/>
    <property type="molecule type" value="Genomic_DNA"/>
</dbReference>
<feature type="compositionally biased region" description="Basic and acidic residues" evidence="1">
    <location>
        <begin position="7"/>
        <end position="18"/>
    </location>
</feature>
<proteinExistence type="predicted"/>
<accession>A0ABP6P0R2</accession>
<sequence length="197" mass="21039">MRRRCREGRLPRIRDRQGRRSGRRASGCTPGGHAPGVPGADHGQIALPVGAVDLHPCLPEPAQRPGRRVAVGVVGTHRDQRDPGTARGEEARIGVAAAVVRHLEHIRPQVGAVPSEPGLGLGPQVAGEQQRDPAGLGTDDQGQVVGRCAGGGLAGVRREHFQGHLPDRAAVTRHQRDQTRSGRPHERLEVRHPVVRG</sequence>
<reference evidence="3" key="1">
    <citation type="journal article" date="2019" name="Int. J. Syst. Evol. Microbiol.">
        <title>The Global Catalogue of Microorganisms (GCM) 10K type strain sequencing project: providing services to taxonomists for standard genome sequencing and annotation.</title>
        <authorList>
            <consortium name="The Broad Institute Genomics Platform"/>
            <consortium name="The Broad Institute Genome Sequencing Center for Infectious Disease"/>
            <person name="Wu L."/>
            <person name="Ma J."/>
        </authorList>
    </citation>
    <scope>NUCLEOTIDE SEQUENCE [LARGE SCALE GENOMIC DNA]</scope>
    <source>
        <strain evidence="3">JCM 15614</strain>
    </source>
</reference>
<feature type="region of interest" description="Disordered" evidence="1">
    <location>
        <begin position="161"/>
        <end position="197"/>
    </location>
</feature>
<comment type="caution">
    <text evidence="2">The sequence shown here is derived from an EMBL/GenBank/DDBJ whole genome shotgun (WGS) entry which is preliminary data.</text>
</comment>
<evidence type="ECO:0000256" key="1">
    <source>
        <dbReference type="SAM" id="MobiDB-lite"/>
    </source>
</evidence>